<evidence type="ECO:0000256" key="1">
    <source>
        <dbReference type="ARBA" id="ARBA00010641"/>
    </source>
</evidence>
<dbReference type="Gene3D" id="1.10.10.10">
    <property type="entry name" value="Winged helix-like DNA-binding domain superfamily/Winged helix DNA-binding domain"/>
    <property type="match status" value="1"/>
</dbReference>
<dbReference type="InterPro" id="IPR013249">
    <property type="entry name" value="RNA_pol_sigma70_r4_t2"/>
</dbReference>
<dbReference type="NCBIfam" id="TIGR02937">
    <property type="entry name" value="sigma70-ECF"/>
    <property type="match status" value="1"/>
</dbReference>
<comment type="similarity">
    <text evidence="1">Belongs to the sigma-70 factor family. ECF subfamily.</text>
</comment>
<dbReference type="SUPFAM" id="SSF88946">
    <property type="entry name" value="Sigma2 domain of RNA polymerase sigma factors"/>
    <property type="match status" value="1"/>
</dbReference>
<dbReference type="InterPro" id="IPR013325">
    <property type="entry name" value="RNA_pol_sigma_r2"/>
</dbReference>
<dbReference type="KEGG" id="rca:Rcas_4108"/>
<evidence type="ECO:0000259" key="6">
    <source>
        <dbReference type="Pfam" id="PF04542"/>
    </source>
</evidence>
<dbReference type="GO" id="GO:0006352">
    <property type="term" value="P:DNA-templated transcription initiation"/>
    <property type="evidence" value="ECO:0007669"/>
    <property type="project" value="InterPro"/>
</dbReference>
<dbReference type="Gene3D" id="1.10.1740.10">
    <property type="match status" value="1"/>
</dbReference>
<evidence type="ECO:0000256" key="2">
    <source>
        <dbReference type="ARBA" id="ARBA00023015"/>
    </source>
</evidence>
<dbReference type="EMBL" id="CP000804">
    <property type="protein sequence ID" value="ABU60140.1"/>
    <property type="molecule type" value="Genomic_DNA"/>
</dbReference>
<organism evidence="8 9">
    <name type="scientific">Roseiflexus castenholzii (strain DSM 13941 / HLO8)</name>
    <dbReference type="NCBI Taxonomy" id="383372"/>
    <lineage>
        <taxon>Bacteria</taxon>
        <taxon>Bacillati</taxon>
        <taxon>Chloroflexota</taxon>
        <taxon>Chloroflexia</taxon>
        <taxon>Chloroflexales</taxon>
        <taxon>Roseiflexineae</taxon>
        <taxon>Roseiflexaceae</taxon>
        <taxon>Roseiflexus</taxon>
    </lineage>
</organism>
<dbReference type="HOGENOM" id="CLU_047691_3_4_0"/>
<evidence type="ECO:0000313" key="8">
    <source>
        <dbReference type="EMBL" id="ABU60140.1"/>
    </source>
</evidence>
<reference evidence="8 9" key="1">
    <citation type="submission" date="2007-08" db="EMBL/GenBank/DDBJ databases">
        <title>Complete sequence of Roseiflexus castenholzii DSM 13941.</title>
        <authorList>
            <consortium name="US DOE Joint Genome Institute"/>
            <person name="Copeland A."/>
            <person name="Lucas S."/>
            <person name="Lapidus A."/>
            <person name="Barry K."/>
            <person name="Glavina del Rio T."/>
            <person name="Dalin E."/>
            <person name="Tice H."/>
            <person name="Pitluck S."/>
            <person name="Thompson L.S."/>
            <person name="Brettin T."/>
            <person name="Bruce D."/>
            <person name="Detter J.C."/>
            <person name="Han C."/>
            <person name="Tapia R."/>
            <person name="Schmutz J."/>
            <person name="Larimer F."/>
            <person name="Land M."/>
            <person name="Hauser L."/>
            <person name="Kyrpides N."/>
            <person name="Mikhailova N."/>
            <person name="Bryant D.A."/>
            <person name="Hanada S."/>
            <person name="Tsukatani Y."/>
            <person name="Richardson P."/>
        </authorList>
    </citation>
    <scope>NUCLEOTIDE SEQUENCE [LARGE SCALE GENOMIC DNA]</scope>
    <source>
        <strain evidence="9">DSM 13941 / HLO8</strain>
    </source>
</reference>
<dbReference type="AlphaFoldDB" id="A7NRE4"/>
<evidence type="ECO:0000256" key="4">
    <source>
        <dbReference type="ARBA" id="ARBA00023163"/>
    </source>
</evidence>
<feature type="coiled-coil region" evidence="5">
    <location>
        <begin position="123"/>
        <end position="175"/>
    </location>
</feature>
<evidence type="ECO:0000259" key="7">
    <source>
        <dbReference type="Pfam" id="PF08281"/>
    </source>
</evidence>
<dbReference type="InterPro" id="IPR036388">
    <property type="entry name" value="WH-like_DNA-bd_sf"/>
</dbReference>
<accession>A7NRE4</accession>
<dbReference type="InterPro" id="IPR039425">
    <property type="entry name" value="RNA_pol_sigma-70-like"/>
</dbReference>
<keyword evidence="3" id="KW-0731">Sigma factor</keyword>
<dbReference type="InterPro" id="IPR007627">
    <property type="entry name" value="RNA_pol_sigma70_r2"/>
</dbReference>
<evidence type="ECO:0000256" key="5">
    <source>
        <dbReference type="SAM" id="Coils"/>
    </source>
</evidence>
<feature type="domain" description="RNA polymerase sigma-70 region 2" evidence="6">
    <location>
        <begin position="32"/>
        <end position="99"/>
    </location>
</feature>
<dbReference type="GO" id="GO:0003677">
    <property type="term" value="F:DNA binding"/>
    <property type="evidence" value="ECO:0007669"/>
    <property type="project" value="InterPro"/>
</dbReference>
<dbReference type="SUPFAM" id="SSF88659">
    <property type="entry name" value="Sigma3 and sigma4 domains of RNA polymerase sigma factors"/>
    <property type="match status" value="1"/>
</dbReference>
<dbReference type="PANTHER" id="PTHR43133:SF57">
    <property type="entry name" value="RNA POLYMERASE SIGMA-70 FACTOR"/>
    <property type="match status" value="1"/>
</dbReference>
<dbReference type="GO" id="GO:0016987">
    <property type="term" value="F:sigma factor activity"/>
    <property type="evidence" value="ECO:0007669"/>
    <property type="project" value="UniProtKB-KW"/>
</dbReference>
<dbReference type="PANTHER" id="PTHR43133">
    <property type="entry name" value="RNA POLYMERASE ECF-TYPE SIGMA FACTO"/>
    <property type="match status" value="1"/>
</dbReference>
<dbReference type="Proteomes" id="UP000000263">
    <property type="component" value="Chromosome"/>
</dbReference>
<gene>
    <name evidence="8" type="ordered locus">Rcas_4108</name>
</gene>
<dbReference type="InterPro" id="IPR014284">
    <property type="entry name" value="RNA_pol_sigma-70_dom"/>
</dbReference>
<dbReference type="InterPro" id="IPR013324">
    <property type="entry name" value="RNA_pol_sigma_r3/r4-like"/>
</dbReference>
<dbReference type="eggNOG" id="COG1595">
    <property type="taxonomic scope" value="Bacteria"/>
</dbReference>
<evidence type="ECO:0000256" key="3">
    <source>
        <dbReference type="ARBA" id="ARBA00023082"/>
    </source>
</evidence>
<dbReference type="Pfam" id="PF04542">
    <property type="entry name" value="Sigma70_r2"/>
    <property type="match status" value="1"/>
</dbReference>
<keyword evidence="9" id="KW-1185">Reference proteome</keyword>
<dbReference type="STRING" id="383372.Rcas_4108"/>
<sequence>MQISARRCMGCMDDTELVDRLKRFDPQAVSWIVERYGAALHRYVTAIVADPHLAEDIVAETYARMLERIGDYKVTGAPFRAWLYRIAHNLAINAVTRNRSASDDLTLARAEASSGNPAEIFEREDLHQALRRALQALTEEQQQVLLLRFVAGLSIAEAAQQLQRSEGSVKQLQLRGLRALGRMLGAAEAEVGNGR</sequence>
<dbReference type="CDD" id="cd06171">
    <property type="entry name" value="Sigma70_r4"/>
    <property type="match status" value="1"/>
</dbReference>
<keyword evidence="5" id="KW-0175">Coiled coil</keyword>
<dbReference type="OrthoDB" id="157311at2"/>
<evidence type="ECO:0000313" key="9">
    <source>
        <dbReference type="Proteomes" id="UP000000263"/>
    </source>
</evidence>
<feature type="domain" description="RNA polymerase sigma factor 70 region 4 type 2" evidence="7">
    <location>
        <begin position="128"/>
        <end position="180"/>
    </location>
</feature>
<dbReference type="Pfam" id="PF08281">
    <property type="entry name" value="Sigma70_r4_2"/>
    <property type="match status" value="1"/>
</dbReference>
<proteinExistence type="inferred from homology"/>
<keyword evidence="2" id="KW-0805">Transcription regulation</keyword>
<protein>
    <submittedName>
        <fullName evidence="8">RNA polymerase, sigma-24 subunit, ECF subfamily</fullName>
    </submittedName>
</protein>
<name>A7NRE4_ROSCS</name>
<keyword evidence="4" id="KW-0804">Transcription</keyword>